<sequence length="90" mass="9834">MGRVRDGAPVGRRCDSNRRCRRSQSRSRCRKSARLGDLVAAEIGGLQVWRAWSVVAGAGTGRAETGLLPEAAGERSHAQIYLFGQHRKSD</sequence>
<organism evidence="2 3">
    <name type="scientific">Planosporangium flavigriseum</name>
    <dbReference type="NCBI Taxonomy" id="373681"/>
    <lineage>
        <taxon>Bacteria</taxon>
        <taxon>Bacillati</taxon>
        <taxon>Actinomycetota</taxon>
        <taxon>Actinomycetes</taxon>
        <taxon>Micromonosporales</taxon>
        <taxon>Micromonosporaceae</taxon>
        <taxon>Planosporangium</taxon>
    </lineage>
</organism>
<evidence type="ECO:0000256" key="1">
    <source>
        <dbReference type="SAM" id="MobiDB-lite"/>
    </source>
</evidence>
<feature type="compositionally biased region" description="Basic and acidic residues" evidence="1">
    <location>
        <begin position="1"/>
        <end position="18"/>
    </location>
</feature>
<protein>
    <submittedName>
        <fullName evidence="2">Uncharacterized protein</fullName>
    </submittedName>
</protein>
<keyword evidence="3" id="KW-1185">Reference proteome</keyword>
<dbReference type="EMBL" id="BONU01000011">
    <property type="protein sequence ID" value="GIG73679.1"/>
    <property type="molecule type" value="Genomic_DNA"/>
</dbReference>
<evidence type="ECO:0000313" key="2">
    <source>
        <dbReference type="EMBL" id="GIG73679.1"/>
    </source>
</evidence>
<dbReference type="Proteomes" id="UP000653674">
    <property type="component" value="Unassembled WGS sequence"/>
</dbReference>
<proteinExistence type="predicted"/>
<reference evidence="2" key="1">
    <citation type="submission" date="2021-01" db="EMBL/GenBank/DDBJ databases">
        <title>Whole genome shotgun sequence of Planosporangium flavigriseum NBRC 105377.</title>
        <authorList>
            <person name="Komaki H."/>
            <person name="Tamura T."/>
        </authorList>
    </citation>
    <scope>NUCLEOTIDE SEQUENCE</scope>
    <source>
        <strain evidence="2">NBRC 105377</strain>
    </source>
</reference>
<dbReference type="AlphaFoldDB" id="A0A8J3LLT7"/>
<comment type="caution">
    <text evidence="2">The sequence shown here is derived from an EMBL/GenBank/DDBJ whole genome shotgun (WGS) entry which is preliminary data.</text>
</comment>
<name>A0A8J3LLT7_9ACTN</name>
<gene>
    <name evidence="2" type="ORF">Pfl04_20830</name>
</gene>
<dbReference type="RefSeq" id="WP_203981300.1">
    <property type="nucleotide sequence ID" value="NZ_BAAAQJ010000008.1"/>
</dbReference>
<feature type="region of interest" description="Disordered" evidence="1">
    <location>
        <begin position="1"/>
        <end position="26"/>
    </location>
</feature>
<evidence type="ECO:0000313" key="3">
    <source>
        <dbReference type="Proteomes" id="UP000653674"/>
    </source>
</evidence>
<accession>A0A8J3LLT7</accession>